<name>A0ACB9BIV6_CICIN</name>
<proteinExistence type="predicted"/>
<organism evidence="1 2">
    <name type="scientific">Cichorium intybus</name>
    <name type="common">Chicory</name>
    <dbReference type="NCBI Taxonomy" id="13427"/>
    <lineage>
        <taxon>Eukaryota</taxon>
        <taxon>Viridiplantae</taxon>
        <taxon>Streptophyta</taxon>
        <taxon>Embryophyta</taxon>
        <taxon>Tracheophyta</taxon>
        <taxon>Spermatophyta</taxon>
        <taxon>Magnoliopsida</taxon>
        <taxon>eudicotyledons</taxon>
        <taxon>Gunneridae</taxon>
        <taxon>Pentapetalae</taxon>
        <taxon>asterids</taxon>
        <taxon>campanulids</taxon>
        <taxon>Asterales</taxon>
        <taxon>Asteraceae</taxon>
        <taxon>Cichorioideae</taxon>
        <taxon>Cichorieae</taxon>
        <taxon>Cichoriinae</taxon>
        <taxon>Cichorium</taxon>
    </lineage>
</organism>
<reference evidence="1 2" key="2">
    <citation type="journal article" date="2022" name="Mol. Ecol. Resour.">
        <title>The genomes of chicory, endive, great burdock and yacon provide insights into Asteraceae paleo-polyploidization history and plant inulin production.</title>
        <authorList>
            <person name="Fan W."/>
            <person name="Wang S."/>
            <person name="Wang H."/>
            <person name="Wang A."/>
            <person name="Jiang F."/>
            <person name="Liu H."/>
            <person name="Zhao H."/>
            <person name="Xu D."/>
            <person name="Zhang Y."/>
        </authorList>
    </citation>
    <scope>NUCLEOTIDE SEQUENCE [LARGE SCALE GENOMIC DNA]</scope>
    <source>
        <strain evidence="2">cv. Punajuju</strain>
        <tissue evidence="1">Leaves</tissue>
    </source>
</reference>
<comment type="caution">
    <text evidence="1">The sequence shown here is derived from an EMBL/GenBank/DDBJ whole genome shotgun (WGS) entry which is preliminary data.</text>
</comment>
<dbReference type="EMBL" id="CM042014">
    <property type="protein sequence ID" value="KAI3721743.1"/>
    <property type="molecule type" value="Genomic_DNA"/>
</dbReference>
<reference evidence="2" key="1">
    <citation type="journal article" date="2022" name="Mol. Ecol. Resour.">
        <title>The genomes of chicory, endive, great burdock and yacon provide insights into Asteraceae palaeo-polyploidization history and plant inulin production.</title>
        <authorList>
            <person name="Fan W."/>
            <person name="Wang S."/>
            <person name="Wang H."/>
            <person name="Wang A."/>
            <person name="Jiang F."/>
            <person name="Liu H."/>
            <person name="Zhao H."/>
            <person name="Xu D."/>
            <person name="Zhang Y."/>
        </authorList>
    </citation>
    <scope>NUCLEOTIDE SEQUENCE [LARGE SCALE GENOMIC DNA]</scope>
    <source>
        <strain evidence="2">cv. Punajuju</strain>
    </source>
</reference>
<gene>
    <name evidence="1" type="ORF">L2E82_32761</name>
</gene>
<protein>
    <submittedName>
        <fullName evidence="1">Uncharacterized protein</fullName>
    </submittedName>
</protein>
<dbReference type="Proteomes" id="UP001055811">
    <property type="component" value="Linkage Group LG06"/>
</dbReference>
<evidence type="ECO:0000313" key="2">
    <source>
        <dbReference type="Proteomes" id="UP001055811"/>
    </source>
</evidence>
<keyword evidence="2" id="KW-1185">Reference proteome</keyword>
<evidence type="ECO:0000313" key="1">
    <source>
        <dbReference type="EMBL" id="KAI3721743.1"/>
    </source>
</evidence>
<sequence length="254" mass="28130">MGKNMNLMPSLLLLNKHREVWLWPSCKQPKTPSFRATKDDSVFIYPKESMAEAEVELTTPVSYFTNSSESASMSTESEKYFDNDECSSLETIVRGVRSNRLFFEPDPTSSILETQGSGRQCIPVDIGSSTHDGGVLPYRESVAMVMESENPYRDFKKSMVEMVESHDLKDWDRLEELLGWYLRTNGKNNHEFIVGAFVDLLAGISGGGGGAGSCSDQSIASFTSAASTFSSPISSPLYQVGREKIIEEGKMVTK</sequence>
<accession>A0ACB9BIV6</accession>